<protein>
    <submittedName>
        <fullName evidence="1">Uncharacterized protein</fullName>
    </submittedName>
</protein>
<dbReference type="EMBL" id="MF324915">
    <property type="protein sequence ID" value="ASR85653.1"/>
    <property type="molecule type" value="Genomic_DNA"/>
</dbReference>
<dbReference type="InterPro" id="IPR021739">
    <property type="entry name" value="SaV-like"/>
</dbReference>
<gene>
    <name evidence="1" type="primary">52</name>
    <name evidence="1" type="ORF">SEA_AMGINE_52</name>
</gene>
<dbReference type="KEGG" id="vg:60323262"/>
<evidence type="ECO:0000313" key="1">
    <source>
        <dbReference type="EMBL" id="ASR85653.1"/>
    </source>
</evidence>
<accession>A0A222ZLM5</accession>
<sequence>MSDQPMCQACKTFPAHVFDPDGTMRCGGCAHLDLRAEAASSPGTEAGDPEAWVQHLDDLNAQLLAGDDGVRAQAQVWVGEALFGVDYAAMNARWREQGGEPNVADTLDEADKAYVWADVCGAHWGWTEGNGWVAWNTGVAPYERGAVGPFAVVFRRPDVEASNAAGEALTSDDAEVSNDMVAHPSHYTSSPARCKACGEPIECIDITQHMGFCLGNATKYVWRCDLKHDAIEDLRKAIQYIEFEIARREQQSAVDATTKG</sequence>
<reference evidence="1 2" key="1">
    <citation type="submission" date="2017-06" db="EMBL/GenBank/DDBJ databases">
        <authorList>
            <person name="Chamberlain C."/>
            <person name="Harders C."/>
            <person name="Smith S."/>
            <person name="Stukey J."/>
            <person name="Best A."/>
            <person name="Garlena R.A."/>
            <person name="Russell D.A."/>
            <person name="Pope W.H."/>
            <person name="Jacobs-Sera D."/>
            <person name="Hendrix R.W."/>
            <person name="Hatfull G.F."/>
        </authorList>
    </citation>
    <scope>NUCLEOTIDE SEQUENCE [LARGE SCALE GENOMIC DNA]</scope>
</reference>
<dbReference type="Pfam" id="PF11753">
    <property type="entry name" value="DUF3310"/>
    <property type="match status" value="1"/>
</dbReference>
<dbReference type="Proteomes" id="UP000221202">
    <property type="component" value="Segment"/>
</dbReference>
<name>A0A222ZLM5_9CAUD</name>
<dbReference type="GeneID" id="60323262"/>
<organism evidence="1 2">
    <name type="scientific">Mycobacterium phage Amgine</name>
    <dbReference type="NCBI Taxonomy" id="2015817"/>
    <lineage>
        <taxon>Viruses</taxon>
        <taxon>Duplodnaviria</taxon>
        <taxon>Heunggongvirae</taxon>
        <taxon>Uroviricota</taxon>
        <taxon>Caudoviricetes</taxon>
        <taxon>Weiservirinae</taxon>
        <taxon>Amginevirus</taxon>
        <taxon>Amginevirus amgine</taxon>
    </lineage>
</organism>
<dbReference type="RefSeq" id="YP_009951820.1">
    <property type="nucleotide sequence ID" value="NC_051605.1"/>
</dbReference>
<proteinExistence type="predicted"/>
<keyword evidence="2" id="KW-1185">Reference proteome</keyword>
<evidence type="ECO:0000313" key="2">
    <source>
        <dbReference type="Proteomes" id="UP000221202"/>
    </source>
</evidence>